<feature type="transmembrane region" description="Helical" evidence="1">
    <location>
        <begin position="937"/>
        <end position="954"/>
    </location>
</feature>
<organism evidence="4 5">
    <name type="scientific">Symbiodinium natans</name>
    <dbReference type="NCBI Taxonomy" id="878477"/>
    <lineage>
        <taxon>Eukaryota</taxon>
        <taxon>Sar</taxon>
        <taxon>Alveolata</taxon>
        <taxon>Dinophyceae</taxon>
        <taxon>Suessiales</taxon>
        <taxon>Symbiodiniaceae</taxon>
        <taxon>Symbiodinium</taxon>
    </lineage>
</organism>
<dbReference type="SUPFAM" id="SSF52200">
    <property type="entry name" value="Toll/Interleukin receptor TIR domain"/>
    <property type="match status" value="1"/>
</dbReference>
<dbReference type="InterPro" id="IPR011641">
    <property type="entry name" value="Tyr-kin_ephrin_A/B_rcpt-like"/>
</dbReference>
<feature type="transmembrane region" description="Helical" evidence="1">
    <location>
        <begin position="742"/>
        <end position="763"/>
    </location>
</feature>
<feature type="signal peptide" evidence="2">
    <location>
        <begin position="1"/>
        <end position="23"/>
    </location>
</feature>
<reference evidence="4" key="1">
    <citation type="submission" date="2021-02" db="EMBL/GenBank/DDBJ databases">
        <authorList>
            <person name="Dougan E. K."/>
            <person name="Rhodes N."/>
            <person name="Thang M."/>
            <person name="Chan C."/>
        </authorList>
    </citation>
    <scope>NUCLEOTIDE SEQUENCE</scope>
</reference>
<feature type="transmembrane region" description="Helical" evidence="1">
    <location>
        <begin position="644"/>
        <end position="664"/>
    </location>
</feature>
<dbReference type="PANTHER" id="PTHR46967">
    <property type="entry name" value="INSULIN-LIKE GROWTH FACTOR BINDING PROTEIN,N-TERMINAL"/>
    <property type="match status" value="1"/>
</dbReference>
<sequence length="1375" mass="151906">MPVLLKCTMKLAMACFSMSSASCLPEAIPPSQRKDLQSDAGVFPLGIMVLRPDQWDSRAVGILAEEVLGLNVWMNEEFTVDQAFGQPEPLYLVAGCEQNLTESASWRCGGKSPRTHAAVGAYLQLESQEAVLAEVQRLRVGGILDVWNKEGYETYEGLTVSQRLADLVLEVEGLSLDYYRSFHVRHRATYLPYFHKIHDINESDLVPCAGWSTFFPQRLEAYLQITGDTDGVTVEASGTHIQPRCHESRWWLAPTCRENSSECVPCLLYDYFSFPWYLEEVMQKATIWEMPLAIGAALADFLNKDTPFFRLPLTHDVVFINLHPDLNNYFPIPSRHISFPSHSSREWAAGEASSMHEPVKLSTLGHKDLAQWAPDFQKFLQQVDFAQEDFVSINIRMRSRVEQGQATWHSLACEWIQNNTNVWTSWVPDITSCFPGQGLFGNGTFVSSRSNATTCRSCQPGSYSAPFFDISDTAQCQPCSPGSWQSSFGAVTCSPCSPGKFANQFGSTLCDDCAQGRYQPLEAATFCEVCGDRKTTSIRGAIEQNECSCEPGSFRNSSGCEPCSVGLWCQGGDLPPRQEDGFWVEVGSSGPLSVFRCQDARHCPEGGLGTCASERVGRACAVCRLGYWAGPDEGCRPCETVPTLYLLIVAAIVASVSLAPFLACASFSSFSARRNLLSVAIVATMAGQTAVAMQALQAIGELDIEWTPPVKVFIQFLSMVFDGFQTGVTCFVEGASFTTSSFVLQLLAFPAFVVVSSLPAAAFRVVRGVNVFRSLLNTYGVILVALLTAISIAVVMPLKCRMNPNLIYTLEAHPQVICWHTHEHGTLVLLSVIGILAYPATTLCTLLWVTYKYPRWLRSDRGVETLQSVHFLFGRFRPERYQFCLLFTVLNFLIAIVPVCLPVAPQIAAMCVLLWVKQVLHCLWWPWRFDAVNWSELLLSGCILLFFSLATPLLELKEDKGAATQLSISMTIAFFGVPVCFVGAAVCAVLSKRSRSNRYTLFLSHHKGSASYLCRYIKVVTEKLAPDFRVFYDADNLRDLDSLFGIVKNDTDSFLAVLSSNVFSSFWCTAEMAVAMANNVPMLVLSCDDLPCVDDDFMDLTASRWPEEQLLQLHSNGLSLEDIKEAVAHVLKLPHVPLLRTFSALKQEAAIIKILQNVSGCPVLREASQGSVARARLLVCGGAGPESVSSMLIMQQILQIKLHCPVYTVRHAEEVKQAKNATQMVIVLTQGLLAEEEFAELVLSTEMESWRKVVVNDGSFDFPTSNFYSGLQNPELSTIYKKLCSSLALPYTPQLSETLLQQQMEHICRRLAEHEQPGEDSSTMPSWSWTLTSRTLTSPSSPSDDNVAAAEVAANDVDAKDGGDAANAGLEEVIF</sequence>
<dbReference type="CDD" id="cd00185">
    <property type="entry name" value="TNFRSF"/>
    <property type="match status" value="1"/>
</dbReference>
<keyword evidence="1" id="KW-0812">Transmembrane</keyword>
<protein>
    <recommendedName>
        <fullName evidence="3">Tyrosine-protein kinase ephrin type A/B receptor-like domain-containing protein</fullName>
    </recommendedName>
</protein>
<evidence type="ECO:0000259" key="3">
    <source>
        <dbReference type="Pfam" id="PF07699"/>
    </source>
</evidence>
<dbReference type="PROSITE" id="PS51257">
    <property type="entry name" value="PROKAR_LIPOPROTEIN"/>
    <property type="match status" value="1"/>
</dbReference>
<keyword evidence="1" id="KW-1133">Transmembrane helix</keyword>
<evidence type="ECO:0000313" key="4">
    <source>
        <dbReference type="EMBL" id="CAE7205895.1"/>
    </source>
</evidence>
<dbReference type="Gene3D" id="3.40.50.10140">
    <property type="entry name" value="Toll/interleukin-1 receptor homology (TIR) domain"/>
    <property type="match status" value="1"/>
</dbReference>
<dbReference type="EMBL" id="CAJNDS010000435">
    <property type="protein sequence ID" value="CAE7205895.1"/>
    <property type="molecule type" value="Genomic_DNA"/>
</dbReference>
<dbReference type="Proteomes" id="UP000604046">
    <property type="component" value="Unassembled WGS sequence"/>
</dbReference>
<feature type="chain" id="PRO_5032431861" description="Tyrosine-protein kinase ephrin type A/B receptor-like domain-containing protein" evidence="2">
    <location>
        <begin position="24"/>
        <end position="1375"/>
    </location>
</feature>
<feature type="domain" description="Tyrosine-protein kinase ephrin type A/B receptor-like" evidence="3">
    <location>
        <begin position="499"/>
        <end position="547"/>
    </location>
</feature>
<evidence type="ECO:0000313" key="5">
    <source>
        <dbReference type="Proteomes" id="UP000604046"/>
    </source>
</evidence>
<dbReference type="InterPro" id="IPR035897">
    <property type="entry name" value="Toll_tir_struct_dom_sf"/>
</dbReference>
<evidence type="ECO:0000256" key="2">
    <source>
        <dbReference type="SAM" id="SignalP"/>
    </source>
</evidence>
<dbReference type="OrthoDB" id="439917at2759"/>
<comment type="caution">
    <text evidence="4">The sequence shown here is derived from an EMBL/GenBank/DDBJ whole genome shotgun (WGS) entry which is preliminary data.</text>
</comment>
<keyword evidence="5" id="KW-1185">Reference proteome</keyword>
<feature type="transmembrane region" description="Helical" evidence="1">
    <location>
        <begin position="966"/>
        <end position="990"/>
    </location>
</feature>
<dbReference type="PANTHER" id="PTHR46967:SF2">
    <property type="entry name" value="SUSHI, VON WILLEBRAND FACTOR TYPE A, EGF AND PENTRAXIN DOMAIN-CONTAINING PROTEIN 1-LIKE"/>
    <property type="match status" value="1"/>
</dbReference>
<evidence type="ECO:0000256" key="1">
    <source>
        <dbReference type="SAM" id="Phobius"/>
    </source>
</evidence>
<feature type="transmembrane region" description="Helical" evidence="1">
    <location>
        <begin position="827"/>
        <end position="851"/>
    </location>
</feature>
<feature type="transmembrane region" description="Helical" evidence="1">
    <location>
        <begin position="775"/>
        <end position="796"/>
    </location>
</feature>
<dbReference type="SMART" id="SM01411">
    <property type="entry name" value="Ephrin_rec_like"/>
    <property type="match status" value="2"/>
</dbReference>
<feature type="transmembrane region" description="Helical" evidence="1">
    <location>
        <begin position="883"/>
        <end position="901"/>
    </location>
</feature>
<keyword evidence="2" id="KW-0732">Signal</keyword>
<accession>A0A812JG58</accession>
<keyword evidence="1" id="KW-0472">Membrane</keyword>
<feature type="transmembrane region" description="Helical" evidence="1">
    <location>
        <begin position="676"/>
        <end position="699"/>
    </location>
</feature>
<name>A0A812JG58_9DINO</name>
<dbReference type="Pfam" id="PF07699">
    <property type="entry name" value="Ephrin_rec_like"/>
    <property type="match status" value="1"/>
</dbReference>
<dbReference type="Gene3D" id="2.10.50.10">
    <property type="entry name" value="Tumor Necrosis Factor Receptor, subunit A, domain 2"/>
    <property type="match status" value="2"/>
</dbReference>
<gene>
    <name evidence="4" type="ORF">SNAT2548_LOCUS6528</name>
</gene>
<proteinExistence type="predicted"/>